<dbReference type="InterPro" id="IPR044746">
    <property type="entry name" value="ABCC_6TM_D1"/>
</dbReference>
<feature type="domain" description="ABC transporter" evidence="11">
    <location>
        <begin position="967"/>
        <end position="1202"/>
    </location>
</feature>
<sequence>MLSRLFVQWPSILVKASLRRPLKLSDSLTPPRYDHLERVTPVFERAWAARRDHPDGLRRALYQTYRRRFWWAGLIFLAYQTCATVGPLLVRELIAWFEGDGRGPVVEGLLIAAGLAGFYVLDALSHKHQWSEVWKTAHSITALLRTEILRKYLRMDRGARLAHPSGEVITLASSDARRVGRVAFTHMAWAVPLGIAGSCVVLWVLLGWAALVGIVILIAGLWLSHVANERVFALVPAIRDANGVRIGLVGEYLGAMRTLRTHGWEDVAERAVGRERATLNALLVRRQKRLATLYLVNAAAPVLMVMATLVTYAALGNELKAADVFAAIAVLTVLRSQLPELVRYLDMRNEWRVAFGKVTTFLRAPDTAEASTDGDAPAGAVDLDGASFTWPGADADARPVLTGVDLRVAPGELICVLGRVGSGKSALLAALAGALPTVAGTARVGGSAVYLPQRPWIMQGSVVDNIRCFSPDDPDRYAAVVRATALEADLAAMPARDGTAIGERGVNLSGGQRQRIALARAAYEDADVYLFDDPTSAVDDAVAGTILEALFDGVLAGRTRIVATHRLDVARRADRVVVLDGGRVVAAGRFADVAAQMPDLLPAVAAEAATPSDPDGAGLDEVAEEVAAEEEETVRAGQVGSATYRRYLQVLTPGLLAVVLLGLAVGGQAVLGGSSFWLGHWTEHAGQDTLYYAGVFAAIGLLALVLDRGLFSFAFARGVSAGQNLHASMLHRVFRAPLSFFDRNSSGRVLARFSGDMETIDLELPETTMDTLRVAVGLVVPLAALAFTSPLMLVAAPLLLVVYLRWQRLTRASTVEASRLSKQANEPMLALLNEAVDGVTSIEGRNSRVRGYQAAFGERVRVAHHADYTVNALSRHFNLKLDMLGAVVLLTYGVLIVAVGGIGAGLAGVGVSFVYALMEALAMSLMTVQMMDLSLASFERVDDYTRLPVEPTDGRPAPAGWPTAGEVHFENVTLRYAEGGPAALNGVSFDAPAGSKIGIVGRTGSGKSSLFTALLRFVPAEQGRILVDGVDTATLRLADLRAAVEVVPQDPVLLPGTLRDNIDPTGAYPDAAVTAVLTKVGLADRLLGVGGGGLDAALSADGGQLSAGERQLLCLARALLRDAKLVLIDEATSSLDAETDARIQRLLAVDLADATVLTIAHRRETLAGADRVVTLDGGLVARVTDRDPAGVLAGATNPVGQRAGQPSLGEPVQ</sequence>
<evidence type="ECO:0000256" key="8">
    <source>
        <dbReference type="ARBA" id="ARBA00023136"/>
    </source>
</evidence>
<feature type="transmembrane region" description="Helical" evidence="10">
    <location>
        <begin position="102"/>
        <end position="121"/>
    </location>
</feature>
<feature type="domain" description="ABC transmembrane type-1" evidence="12">
    <location>
        <begin position="70"/>
        <end position="350"/>
    </location>
</feature>
<dbReference type="Pfam" id="PF00005">
    <property type="entry name" value="ABC_tran"/>
    <property type="match status" value="2"/>
</dbReference>
<keyword evidence="3 10" id="KW-0812">Transmembrane</keyword>
<evidence type="ECO:0000256" key="7">
    <source>
        <dbReference type="ARBA" id="ARBA00022989"/>
    </source>
</evidence>
<organism evidence="13 14">
    <name type="scientific">Micromonospora noduli</name>
    <dbReference type="NCBI Taxonomy" id="709876"/>
    <lineage>
        <taxon>Bacteria</taxon>
        <taxon>Bacillati</taxon>
        <taxon>Actinomycetota</taxon>
        <taxon>Actinomycetes</taxon>
        <taxon>Micromonosporales</taxon>
        <taxon>Micromonosporaceae</taxon>
        <taxon>Micromonospora</taxon>
    </lineage>
</organism>
<evidence type="ECO:0000256" key="5">
    <source>
        <dbReference type="ARBA" id="ARBA00022741"/>
    </source>
</evidence>
<evidence type="ECO:0000256" key="10">
    <source>
        <dbReference type="SAM" id="Phobius"/>
    </source>
</evidence>
<dbReference type="SUPFAM" id="SSF52540">
    <property type="entry name" value="P-loop containing nucleoside triphosphate hydrolases"/>
    <property type="match status" value="2"/>
</dbReference>
<dbReference type="AlphaFoldDB" id="A0A328N9Z4"/>
<keyword evidence="7 10" id="KW-1133">Transmembrane helix</keyword>
<feature type="domain" description="ABC transporter" evidence="11">
    <location>
        <begin position="381"/>
        <end position="606"/>
    </location>
</feature>
<dbReference type="FunFam" id="3.40.50.300:FF:000630">
    <property type="entry name" value="ATP-binding cassette (ABC) transporter, putative"/>
    <property type="match status" value="1"/>
</dbReference>
<dbReference type="CDD" id="cd03250">
    <property type="entry name" value="ABCC_MRP_domain1"/>
    <property type="match status" value="1"/>
</dbReference>
<keyword evidence="8 10" id="KW-0472">Membrane</keyword>
<feature type="transmembrane region" description="Helical" evidence="10">
    <location>
        <begin position="690"/>
        <end position="707"/>
    </location>
</feature>
<feature type="transmembrane region" description="Helical" evidence="10">
    <location>
        <begin position="883"/>
        <end position="907"/>
    </location>
</feature>
<evidence type="ECO:0000259" key="11">
    <source>
        <dbReference type="PROSITE" id="PS50893"/>
    </source>
</evidence>
<name>A0A328N9Z4_9ACTN</name>
<dbReference type="InterPro" id="IPR003593">
    <property type="entry name" value="AAA+_ATPase"/>
</dbReference>
<dbReference type="EMBL" id="PYAA01000003">
    <property type="protein sequence ID" value="RAO06271.1"/>
    <property type="molecule type" value="Genomic_DNA"/>
</dbReference>
<gene>
    <name evidence="13" type="ORF">LAH08_00806</name>
</gene>
<dbReference type="PANTHER" id="PTHR24223">
    <property type="entry name" value="ATP-BINDING CASSETTE SUB-FAMILY C"/>
    <property type="match status" value="1"/>
</dbReference>
<dbReference type="InterPro" id="IPR003439">
    <property type="entry name" value="ABC_transporter-like_ATP-bd"/>
</dbReference>
<evidence type="ECO:0000259" key="12">
    <source>
        <dbReference type="PROSITE" id="PS50929"/>
    </source>
</evidence>
<evidence type="ECO:0000256" key="2">
    <source>
        <dbReference type="ARBA" id="ARBA00022448"/>
    </source>
</evidence>
<keyword evidence="4" id="KW-0677">Repeat</keyword>
<keyword evidence="5" id="KW-0547">Nucleotide-binding</keyword>
<dbReference type="PROSITE" id="PS00211">
    <property type="entry name" value="ABC_TRANSPORTER_1"/>
    <property type="match status" value="2"/>
</dbReference>
<protein>
    <submittedName>
        <fullName evidence="13">ABC transporter C family member</fullName>
    </submittedName>
</protein>
<comment type="caution">
    <text evidence="13">The sequence shown here is derived from an EMBL/GenBank/DDBJ whole genome shotgun (WGS) entry which is preliminary data.</text>
</comment>
<dbReference type="SMART" id="SM00382">
    <property type="entry name" value="AAA"/>
    <property type="match status" value="2"/>
</dbReference>
<evidence type="ECO:0000256" key="6">
    <source>
        <dbReference type="ARBA" id="ARBA00022840"/>
    </source>
</evidence>
<dbReference type="PROSITE" id="PS50929">
    <property type="entry name" value="ABC_TM1F"/>
    <property type="match status" value="2"/>
</dbReference>
<comment type="subcellular location">
    <subcellularLocation>
        <location evidence="1">Cell membrane</location>
        <topology evidence="1">Multi-pass membrane protein</topology>
    </subcellularLocation>
</comment>
<feature type="region of interest" description="Disordered" evidence="9">
    <location>
        <begin position="1191"/>
        <end position="1213"/>
    </location>
</feature>
<dbReference type="CDD" id="cd18579">
    <property type="entry name" value="ABC_6TM_ABCC_D1"/>
    <property type="match status" value="1"/>
</dbReference>
<feature type="transmembrane region" description="Helical" evidence="10">
    <location>
        <begin position="655"/>
        <end position="678"/>
    </location>
</feature>
<feature type="transmembrane region" description="Helical" evidence="10">
    <location>
        <begin position="202"/>
        <end position="223"/>
    </location>
</feature>
<dbReference type="InterPro" id="IPR036640">
    <property type="entry name" value="ABC1_TM_sf"/>
</dbReference>
<dbReference type="CDD" id="cd18580">
    <property type="entry name" value="ABC_6TM_ABCC_D2"/>
    <property type="match status" value="1"/>
</dbReference>
<dbReference type="Gene3D" id="1.20.1560.10">
    <property type="entry name" value="ABC transporter type 1, transmembrane domain"/>
    <property type="match status" value="2"/>
</dbReference>
<dbReference type="InterPro" id="IPR027417">
    <property type="entry name" value="P-loop_NTPase"/>
</dbReference>
<feature type="transmembrane region" description="Helical" evidence="10">
    <location>
        <begin position="69"/>
        <end position="90"/>
    </location>
</feature>
<keyword evidence="2" id="KW-0813">Transport</keyword>
<dbReference type="GO" id="GO:0016887">
    <property type="term" value="F:ATP hydrolysis activity"/>
    <property type="evidence" value="ECO:0007669"/>
    <property type="project" value="InterPro"/>
</dbReference>
<dbReference type="InterPro" id="IPR011527">
    <property type="entry name" value="ABC1_TM_dom"/>
</dbReference>
<dbReference type="SUPFAM" id="SSF90123">
    <property type="entry name" value="ABC transporter transmembrane region"/>
    <property type="match status" value="2"/>
</dbReference>
<evidence type="ECO:0000256" key="1">
    <source>
        <dbReference type="ARBA" id="ARBA00004651"/>
    </source>
</evidence>
<evidence type="ECO:0000256" key="4">
    <source>
        <dbReference type="ARBA" id="ARBA00022737"/>
    </source>
</evidence>
<dbReference type="GO" id="GO:0005886">
    <property type="term" value="C:plasma membrane"/>
    <property type="evidence" value="ECO:0007669"/>
    <property type="project" value="UniProtKB-SubCell"/>
</dbReference>
<dbReference type="FunFam" id="3.40.50.300:FF:000973">
    <property type="entry name" value="Multidrug resistance-associated protein 4"/>
    <property type="match status" value="1"/>
</dbReference>
<accession>A0A328N9Z4</accession>
<dbReference type="Pfam" id="PF00664">
    <property type="entry name" value="ABC_membrane"/>
    <property type="match status" value="2"/>
</dbReference>
<feature type="transmembrane region" description="Helical" evidence="10">
    <location>
        <begin position="179"/>
        <end position="196"/>
    </location>
</feature>
<dbReference type="GO" id="GO:0140359">
    <property type="term" value="F:ABC-type transporter activity"/>
    <property type="evidence" value="ECO:0007669"/>
    <property type="project" value="InterPro"/>
</dbReference>
<feature type="domain" description="ABC transmembrane type-1" evidence="12">
    <location>
        <begin position="658"/>
        <end position="842"/>
    </location>
</feature>
<dbReference type="InterPro" id="IPR017871">
    <property type="entry name" value="ABC_transporter-like_CS"/>
</dbReference>
<evidence type="ECO:0000313" key="13">
    <source>
        <dbReference type="EMBL" id="RAO06271.1"/>
    </source>
</evidence>
<dbReference type="GO" id="GO:0005524">
    <property type="term" value="F:ATP binding"/>
    <property type="evidence" value="ECO:0007669"/>
    <property type="project" value="UniProtKB-KW"/>
</dbReference>
<proteinExistence type="predicted"/>
<evidence type="ECO:0000313" key="14">
    <source>
        <dbReference type="Proteomes" id="UP000248966"/>
    </source>
</evidence>
<dbReference type="PANTHER" id="PTHR24223:SF415">
    <property type="entry name" value="FI20190P1"/>
    <property type="match status" value="1"/>
</dbReference>
<evidence type="ECO:0000256" key="3">
    <source>
        <dbReference type="ARBA" id="ARBA00022692"/>
    </source>
</evidence>
<dbReference type="Proteomes" id="UP000248966">
    <property type="component" value="Unassembled WGS sequence"/>
</dbReference>
<feature type="transmembrane region" description="Helical" evidence="10">
    <location>
        <begin position="774"/>
        <end position="804"/>
    </location>
</feature>
<keyword evidence="6" id="KW-0067">ATP-binding</keyword>
<dbReference type="InterPro" id="IPR050173">
    <property type="entry name" value="ABC_transporter_C-like"/>
</dbReference>
<reference evidence="13 14" key="1">
    <citation type="submission" date="2018-03" db="EMBL/GenBank/DDBJ databases">
        <title>Defining the species Micromonospora saelicesensis and Micromonospora noduli under the framework of genomics.</title>
        <authorList>
            <person name="Riesco R."/>
            <person name="Trujillo M.E."/>
        </authorList>
    </citation>
    <scope>NUCLEOTIDE SEQUENCE [LARGE SCALE GENOMIC DNA]</scope>
    <source>
        <strain evidence="13 14">LAH08</strain>
    </source>
</reference>
<feature type="transmembrane region" description="Helical" evidence="10">
    <location>
        <begin position="293"/>
        <end position="315"/>
    </location>
</feature>
<dbReference type="Gene3D" id="3.40.50.300">
    <property type="entry name" value="P-loop containing nucleotide triphosphate hydrolases"/>
    <property type="match status" value="2"/>
</dbReference>
<evidence type="ECO:0000256" key="9">
    <source>
        <dbReference type="SAM" id="MobiDB-lite"/>
    </source>
</evidence>
<dbReference type="InterPro" id="IPR044726">
    <property type="entry name" value="ABCC_6TM_D2"/>
</dbReference>
<dbReference type="PROSITE" id="PS50893">
    <property type="entry name" value="ABC_TRANSPORTER_2"/>
    <property type="match status" value="2"/>
</dbReference>